<dbReference type="AlphaFoldDB" id="A0AA41R1L0"/>
<organism evidence="1 2">
    <name type="scientific">Desulfatitalea alkaliphila</name>
    <dbReference type="NCBI Taxonomy" id="2929485"/>
    <lineage>
        <taxon>Bacteria</taxon>
        <taxon>Pseudomonadati</taxon>
        <taxon>Thermodesulfobacteriota</taxon>
        <taxon>Desulfobacteria</taxon>
        <taxon>Desulfobacterales</taxon>
        <taxon>Desulfosarcinaceae</taxon>
        <taxon>Desulfatitalea</taxon>
    </lineage>
</organism>
<dbReference type="RefSeq" id="WP_246908052.1">
    <property type="nucleotide sequence ID" value="NZ_JALJRB010000011.1"/>
</dbReference>
<dbReference type="EMBL" id="JALJRB010000011">
    <property type="protein sequence ID" value="MCJ8501242.1"/>
    <property type="molecule type" value="Genomic_DNA"/>
</dbReference>
<proteinExistence type="predicted"/>
<reference evidence="1" key="1">
    <citation type="submission" date="2022-04" db="EMBL/GenBank/DDBJ databases">
        <title>Desulfatitalea alkaliphila sp. nov., a novel anaerobic sulfate-reducing bacterium isolated from terrestrial mud volcano, Taman Peninsula, Russia.</title>
        <authorList>
            <person name="Khomyakova M.A."/>
            <person name="Merkel A.Y."/>
            <person name="Slobodkin A.I."/>
        </authorList>
    </citation>
    <scope>NUCLEOTIDE SEQUENCE</scope>
    <source>
        <strain evidence="1">M08but</strain>
    </source>
</reference>
<protein>
    <submittedName>
        <fullName evidence="1">Uncharacterized protein</fullName>
    </submittedName>
</protein>
<keyword evidence="2" id="KW-1185">Reference proteome</keyword>
<dbReference type="Proteomes" id="UP001165427">
    <property type="component" value="Unassembled WGS sequence"/>
</dbReference>
<sequence>MSMPKDEIRTELARAWGQYLAALGKSISWLEKHIEEAKQMAGVCTAEWCQATEHVIDDLNNALFSVSEPRWIDAEMSAELKRLKRKIYDLYVNYRGVYAKAA</sequence>
<comment type="caution">
    <text evidence="1">The sequence shown here is derived from an EMBL/GenBank/DDBJ whole genome shotgun (WGS) entry which is preliminary data.</text>
</comment>
<name>A0AA41R1L0_9BACT</name>
<accession>A0AA41R1L0</accession>
<evidence type="ECO:0000313" key="2">
    <source>
        <dbReference type="Proteomes" id="UP001165427"/>
    </source>
</evidence>
<evidence type="ECO:0000313" key="1">
    <source>
        <dbReference type="EMBL" id="MCJ8501242.1"/>
    </source>
</evidence>
<gene>
    <name evidence="1" type="ORF">MRX98_11715</name>
</gene>